<keyword evidence="3" id="KW-1185">Reference proteome</keyword>
<dbReference type="Proteomes" id="UP001153636">
    <property type="component" value="Chromosome 8"/>
</dbReference>
<name>A0A9P0DAF5_9CUCU</name>
<gene>
    <name evidence="2" type="ORF">PSYICH_LOCUS14391</name>
</gene>
<proteinExistence type="predicted"/>
<accession>A0A9P0DAF5</accession>
<evidence type="ECO:0000256" key="1">
    <source>
        <dbReference type="SAM" id="Coils"/>
    </source>
</evidence>
<sequence>MFEIMQQLIFMNENITHIKGDIKGDINDIKGDINNIKGDINDMRENLERKIDEITQVREEVKERNKKLRAEIDKEGVNIRLEIGKDVKEKVTELKGNIEKKLLGEIQIDVTKQTDMLNREIGHMKLQGQVHEKAILNCKEIVDKEIEKLNGIVEEQSISCTKRSEIGETNFRRGIEEMNRKMQNRTEDI</sequence>
<feature type="coiled-coil region" evidence="1">
    <location>
        <begin position="26"/>
        <end position="78"/>
    </location>
</feature>
<keyword evidence="1" id="KW-0175">Coiled coil</keyword>
<dbReference type="EMBL" id="OV651820">
    <property type="protein sequence ID" value="CAH1114671.1"/>
    <property type="molecule type" value="Genomic_DNA"/>
</dbReference>
<evidence type="ECO:0000313" key="2">
    <source>
        <dbReference type="EMBL" id="CAH1114671.1"/>
    </source>
</evidence>
<evidence type="ECO:0000313" key="3">
    <source>
        <dbReference type="Proteomes" id="UP001153636"/>
    </source>
</evidence>
<protein>
    <submittedName>
        <fullName evidence="2">Uncharacterized protein</fullName>
    </submittedName>
</protein>
<dbReference type="AlphaFoldDB" id="A0A9P0DAF5"/>
<organism evidence="2 3">
    <name type="scientific">Psylliodes chrysocephalus</name>
    <dbReference type="NCBI Taxonomy" id="3402493"/>
    <lineage>
        <taxon>Eukaryota</taxon>
        <taxon>Metazoa</taxon>
        <taxon>Ecdysozoa</taxon>
        <taxon>Arthropoda</taxon>
        <taxon>Hexapoda</taxon>
        <taxon>Insecta</taxon>
        <taxon>Pterygota</taxon>
        <taxon>Neoptera</taxon>
        <taxon>Endopterygota</taxon>
        <taxon>Coleoptera</taxon>
        <taxon>Polyphaga</taxon>
        <taxon>Cucujiformia</taxon>
        <taxon>Chrysomeloidea</taxon>
        <taxon>Chrysomelidae</taxon>
        <taxon>Galerucinae</taxon>
        <taxon>Alticini</taxon>
        <taxon>Psylliodes</taxon>
    </lineage>
</organism>
<reference evidence="2" key="1">
    <citation type="submission" date="2022-01" db="EMBL/GenBank/DDBJ databases">
        <authorList>
            <person name="King R."/>
        </authorList>
    </citation>
    <scope>NUCLEOTIDE SEQUENCE</scope>
</reference>